<dbReference type="InterPro" id="IPR008928">
    <property type="entry name" value="6-hairpin_glycosidase_sf"/>
</dbReference>
<keyword evidence="7 8" id="KW-0624">Polysaccharide degradation</keyword>
<dbReference type="EMBL" id="LS974624">
    <property type="protein sequence ID" value="CAG7896674.1"/>
    <property type="molecule type" value="Genomic_DNA"/>
</dbReference>
<comment type="similarity">
    <text evidence="2 8 9">Belongs to the glycosyl hydrolase 9 (cellulase E) family.</text>
</comment>
<feature type="transmembrane region" description="Helical" evidence="10">
    <location>
        <begin position="44"/>
        <end position="65"/>
    </location>
</feature>
<dbReference type="PANTHER" id="PTHR22298">
    <property type="entry name" value="ENDO-1,4-BETA-GLUCANASE"/>
    <property type="match status" value="1"/>
</dbReference>
<keyword evidence="5 8" id="KW-0119">Carbohydrate metabolism</keyword>
<keyword evidence="4 9" id="KW-0136">Cellulose degradation</keyword>
<organism evidence="12 13">
    <name type="scientific">Brassica campestris</name>
    <name type="common">Field mustard</name>
    <dbReference type="NCBI Taxonomy" id="3711"/>
    <lineage>
        <taxon>Eukaryota</taxon>
        <taxon>Viridiplantae</taxon>
        <taxon>Streptophyta</taxon>
        <taxon>Embryophyta</taxon>
        <taxon>Tracheophyta</taxon>
        <taxon>Spermatophyta</taxon>
        <taxon>Magnoliopsida</taxon>
        <taxon>eudicotyledons</taxon>
        <taxon>Gunneridae</taxon>
        <taxon>Pentapetalae</taxon>
        <taxon>rosids</taxon>
        <taxon>malvids</taxon>
        <taxon>Brassicales</taxon>
        <taxon>Brassicaceae</taxon>
        <taxon>Brassiceae</taxon>
        <taxon>Brassica</taxon>
    </lineage>
</organism>
<dbReference type="Gramene" id="A08p03400.2_BraZ1">
    <property type="protein sequence ID" value="A08p03400.2_BraZ1.CDS"/>
    <property type="gene ID" value="A08g03400.2_BraZ1"/>
</dbReference>
<dbReference type="InterPro" id="IPR018221">
    <property type="entry name" value="Glyco_hydro_9_His_AS"/>
</dbReference>
<evidence type="ECO:0000256" key="3">
    <source>
        <dbReference type="ARBA" id="ARBA00022801"/>
    </source>
</evidence>
<dbReference type="EC" id="3.2.1.4" evidence="9"/>
<dbReference type="AlphaFoldDB" id="A0A8D9HF42"/>
<dbReference type="GO" id="GO:0030245">
    <property type="term" value="P:cellulose catabolic process"/>
    <property type="evidence" value="ECO:0007669"/>
    <property type="project" value="UniProtKB-KW"/>
</dbReference>
<reference evidence="12 13" key="1">
    <citation type="submission" date="2021-07" db="EMBL/GenBank/DDBJ databases">
        <authorList>
            <consortium name="Genoscope - CEA"/>
            <person name="William W."/>
        </authorList>
    </citation>
    <scope>NUCLEOTIDE SEQUENCE [LARGE SCALE GENOMIC DNA]</scope>
</reference>
<dbReference type="Proteomes" id="UP000694005">
    <property type="component" value="Chromosome A08"/>
</dbReference>
<gene>
    <name evidence="12" type="ORF">BRAPAZ1V2_A08P03400.2</name>
</gene>
<dbReference type="PROSITE" id="PS00592">
    <property type="entry name" value="GH9_2"/>
    <property type="match status" value="1"/>
</dbReference>
<keyword evidence="10" id="KW-1133">Transmembrane helix</keyword>
<dbReference type="SUPFAM" id="SSF48208">
    <property type="entry name" value="Six-hairpin glycosidases"/>
    <property type="match status" value="1"/>
</dbReference>
<keyword evidence="10" id="KW-0812">Transmembrane</keyword>
<evidence type="ECO:0000259" key="11">
    <source>
        <dbReference type="Pfam" id="PF00759"/>
    </source>
</evidence>
<evidence type="ECO:0000256" key="5">
    <source>
        <dbReference type="ARBA" id="ARBA00023277"/>
    </source>
</evidence>
<comment type="catalytic activity">
    <reaction evidence="1 9">
        <text>Endohydrolysis of (1-&gt;4)-beta-D-glucosidic linkages in cellulose, lichenin and cereal beta-D-glucans.</text>
        <dbReference type="EC" id="3.2.1.4"/>
    </reaction>
</comment>
<evidence type="ECO:0000256" key="2">
    <source>
        <dbReference type="ARBA" id="ARBA00007072"/>
    </source>
</evidence>
<feature type="domain" description="Glycoside hydrolase family 9" evidence="11">
    <location>
        <begin position="82"/>
        <end position="536"/>
    </location>
</feature>
<keyword evidence="6 8" id="KW-0326">Glycosidase</keyword>
<protein>
    <recommendedName>
        <fullName evidence="9">Endoglucanase</fullName>
        <ecNumber evidence="9">3.2.1.4</ecNumber>
    </recommendedName>
</protein>
<evidence type="ECO:0000256" key="1">
    <source>
        <dbReference type="ARBA" id="ARBA00000966"/>
    </source>
</evidence>
<evidence type="ECO:0000256" key="10">
    <source>
        <dbReference type="SAM" id="Phobius"/>
    </source>
</evidence>
<evidence type="ECO:0000256" key="4">
    <source>
        <dbReference type="ARBA" id="ARBA00023001"/>
    </source>
</evidence>
<evidence type="ECO:0000256" key="6">
    <source>
        <dbReference type="ARBA" id="ARBA00023295"/>
    </source>
</evidence>
<keyword evidence="10" id="KW-0472">Membrane</keyword>
<proteinExistence type="inferred from homology"/>
<name>A0A8D9HF42_BRACM</name>
<sequence length="571" mass="64244">MIRELEMQEMDWTALANPSEEMQRSWLLQSTTLKMKTYVQKKKTYAWTLAFIGVLVVIAFTMMTIRALTHLDHYQQQPPETYSIALHTGLKFFNSQRSGRLPEENNVTWRGDSCIQDGKYPGSSYPHLSGGYYDGGNAIKSNFKMSFAMTMLSWSVIEYHSKYQQLGELIHVEGIIKWGTDYFLNTFDSSADTIHDMVFQVGHEGTERYCWIRPEDIDYQRHADICFSECPDLAAEMAAALASASIVFSKNVAYSQKLIHVAKCKNILYSYMTYSSMNTHTSSSWDELLWGGVWLYYATGDVSFLDRVTTLALADPSGVFSRDSGVFSWNTKLAGAQLLLTRLRLFLSPGYPSEEVLRKFYNQIGNVMCSYLPSFNKFNRTKGGLIQLNHGDPQPLQYAANAAFLAALYSDYLDASDTPGWSCGPNFYLTYVLRDFSRSQIDYILGKNPQNMSYVVGFGERYPKRVHHRGASIPKNRKESCKGGWKWRESSKENPNVIEGAMVAGPDGHDGFHDVRTNSNYTEPTLTGNAGLIAALVALSGQKDNLDKNGIFSAIPPLFPVAPPPPAPWTP</sequence>
<evidence type="ECO:0000313" key="12">
    <source>
        <dbReference type="EMBL" id="CAG7896674.1"/>
    </source>
</evidence>
<evidence type="ECO:0000256" key="7">
    <source>
        <dbReference type="ARBA" id="ARBA00023326"/>
    </source>
</evidence>
<evidence type="ECO:0000256" key="9">
    <source>
        <dbReference type="RuleBase" id="RU361166"/>
    </source>
</evidence>
<dbReference type="InterPro" id="IPR001701">
    <property type="entry name" value="Glyco_hydro_9"/>
</dbReference>
<evidence type="ECO:0000256" key="8">
    <source>
        <dbReference type="PROSITE-ProRule" id="PRU10059"/>
    </source>
</evidence>
<dbReference type="InterPro" id="IPR012341">
    <property type="entry name" value="6hp_glycosidase-like_sf"/>
</dbReference>
<accession>A0A8D9HF42</accession>
<dbReference type="Gene3D" id="1.50.10.10">
    <property type="match status" value="1"/>
</dbReference>
<feature type="active site" evidence="8">
    <location>
        <position position="467"/>
    </location>
</feature>
<keyword evidence="3 8" id="KW-0378">Hydrolase</keyword>
<dbReference type="GO" id="GO:0008810">
    <property type="term" value="F:cellulase activity"/>
    <property type="evidence" value="ECO:0007669"/>
    <property type="project" value="UniProtKB-EC"/>
</dbReference>
<evidence type="ECO:0000313" key="13">
    <source>
        <dbReference type="Proteomes" id="UP000694005"/>
    </source>
</evidence>
<dbReference type="Pfam" id="PF00759">
    <property type="entry name" value="Glyco_hydro_9"/>
    <property type="match status" value="1"/>
</dbReference>